<organism evidence="6">
    <name type="scientific">hydrothermal vent metagenome</name>
    <dbReference type="NCBI Taxonomy" id="652676"/>
    <lineage>
        <taxon>unclassified sequences</taxon>
        <taxon>metagenomes</taxon>
        <taxon>ecological metagenomes</taxon>
    </lineage>
</organism>
<evidence type="ECO:0000259" key="5">
    <source>
        <dbReference type="PROSITE" id="PS51063"/>
    </source>
</evidence>
<dbReference type="GO" id="GO:0005829">
    <property type="term" value="C:cytosol"/>
    <property type="evidence" value="ECO:0007669"/>
    <property type="project" value="TreeGrafter"/>
</dbReference>
<dbReference type="SUPFAM" id="SSF46785">
    <property type="entry name" value="Winged helix' DNA-binding domain"/>
    <property type="match status" value="1"/>
</dbReference>
<gene>
    <name evidence="6" type="ORF">MNBD_DELTA03-784</name>
</gene>
<reference evidence="6" key="1">
    <citation type="submission" date="2018-06" db="EMBL/GenBank/DDBJ databases">
        <authorList>
            <person name="Zhirakovskaya E."/>
        </authorList>
    </citation>
    <scope>NUCLEOTIDE SEQUENCE</scope>
</reference>
<dbReference type="SUPFAM" id="SSF51206">
    <property type="entry name" value="cAMP-binding domain-like"/>
    <property type="match status" value="1"/>
</dbReference>
<feature type="domain" description="Cyclic nucleotide-binding" evidence="4">
    <location>
        <begin position="1"/>
        <end position="62"/>
    </location>
</feature>
<dbReference type="InterPro" id="IPR050397">
    <property type="entry name" value="Env_Response_Regulators"/>
</dbReference>
<dbReference type="InterPro" id="IPR018490">
    <property type="entry name" value="cNMP-bd_dom_sf"/>
</dbReference>
<dbReference type="AlphaFoldDB" id="A0A3B0VSN6"/>
<evidence type="ECO:0000256" key="3">
    <source>
        <dbReference type="ARBA" id="ARBA00023163"/>
    </source>
</evidence>
<sequence>LHIFEHREPFAEAAIFAGAPYPAYAMAMTKARLFFFSRTAFMELIRTKPDLAMNMMAALSRRLKKFTSMIEALSLKEVPGRLAAHLLLLSEQQGPDFKLDIAKNNLASLLGTIPETLSRIFAKMVRNDFIESSGKRIKILNLEALKDLASGSRRL</sequence>
<keyword evidence="3" id="KW-0804">Transcription</keyword>
<dbReference type="Gene3D" id="2.60.120.10">
    <property type="entry name" value="Jelly Rolls"/>
    <property type="match status" value="1"/>
</dbReference>
<dbReference type="InterPro" id="IPR012318">
    <property type="entry name" value="HTH_CRP"/>
</dbReference>
<accession>A0A3B0VSN6</accession>
<evidence type="ECO:0000313" key="6">
    <source>
        <dbReference type="EMBL" id="VAW42062.1"/>
    </source>
</evidence>
<dbReference type="GO" id="GO:0003677">
    <property type="term" value="F:DNA binding"/>
    <property type="evidence" value="ECO:0007669"/>
    <property type="project" value="UniProtKB-KW"/>
</dbReference>
<dbReference type="CDD" id="cd00038">
    <property type="entry name" value="CAP_ED"/>
    <property type="match status" value="1"/>
</dbReference>
<dbReference type="GO" id="GO:0003700">
    <property type="term" value="F:DNA-binding transcription factor activity"/>
    <property type="evidence" value="ECO:0007669"/>
    <property type="project" value="TreeGrafter"/>
</dbReference>
<keyword evidence="1" id="KW-0805">Transcription regulation</keyword>
<dbReference type="PANTHER" id="PTHR24567">
    <property type="entry name" value="CRP FAMILY TRANSCRIPTIONAL REGULATORY PROTEIN"/>
    <property type="match status" value="1"/>
</dbReference>
<dbReference type="PROSITE" id="PS50042">
    <property type="entry name" value="CNMP_BINDING_3"/>
    <property type="match status" value="1"/>
</dbReference>
<dbReference type="PANTHER" id="PTHR24567:SF74">
    <property type="entry name" value="HTH-TYPE TRANSCRIPTIONAL REGULATOR ARCR"/>
    <property type="match status" value="1"/>
</dbReference>
<protein>
    <submittedName>
        <fullName evidence="6">Hcp transcriptional regulator HcpR (Crp/Fnr family)</fullName>
    </submittedName>
</protein>
<proteinExistence type="predicted"/>
<dbReference type="InterPro" id="IPR000595">
    <property type="entry name" value="cNMP-bd_dom"/>
</dbReference>
<dbReference type="PROSITE" id="PS51063">
    <property type="entry name" value="HTH_CRP_2"/>
    <property type="match status" value="1"/>
</dbReference>
<evidence type="ECO:0000256" key="2">
    <source>
        <dbReference type="ARBA" id="ARBA00023125"/>
    </source>
</evidence>
<dbReference type="InterPro" id="IPR036390">
    <property type="entry name" value="WH_DNA-bd_sf"/>
</dbReference>
<dbReference type="Pfam" id="PF13545">
    <property type="entry name" value="HTH_Crp_2"/>
    <property type="match status" value="1"/>
</dbReference>
<evidence type="ECO:0000259" key="4">
    <source>
        <dbReference type="PROSITE" id="PS50042"/>
    </source>
</evidence>
<dbReference type="InterPro" id="IPR014710">
    <property type="entry name" value="RmlC-like_jellyroll"/>
</dbReference>
<feature type="non-terminal residue" evidence="6">
    <location>
        <position position="1"/>
    </location>
</feature>
<dbReference type="SMART" id="SM00419">
    <property type="entry name" value="HTH_CRP"/>
    <property type="match status" value="1"/>
</dbReference>
<feature type="domain" description="HTH crp-type" evidence="5">
    <location>
        <begin position="76"/>
        <end position="143"/>
    </location>
</feature>
<keyword evidence="2" id="KW-0238">DNA-binding</keyword>
<evidence type="ECO:0000256" key="1">
    <source>
        <dbReference type="ARBA" id="ARBA00023015"/>
    </source>
</evidence>
<dbReference type="EMBL" id="UOEX01000414">
    <property type="protein sequence ID" value="VAW42062.1"/>
    <property type="molecule type" value="Genomic_DNA"/>
</dbReference>
<name>A0A3B0VSN6_9ZZZZ</name>